<dbReference type="Proteomes" id="UP000008386">
    <property type="component" value="Chromosome"/>
</dbReference>
<evidence type="ECO:0000259" key="4">
    <source>
        <dbReference type="PROSITE" id="PS51880"/>
    </source>
</evidence>
<dbReference type="PROSITE" id="PS51710">
    <property type="entry name" value="G_OBG"/>
    <property type="match status" value="1"/>
</dbReference>
<gene>
    <name evidence="5" type="ordered locus">PYCH_05190</name>
</gene>
<dbReference type="InterPro" id="IPR004095">
    <property type="entry name" value="TGS"/>
</dbReference>
<dbReference type="EMBL" id="CP002779">
    <property type="protein sequence ID" value="AEH24209.1"/>
    <property type="molecule type" value="Genomic_DNA"/>
</dbReference>
<dbReference type="InterPro" id="IPR012676">
    <property type="entry name" value="TGS-like"/>
</dbReference>
<dbReference type="InterPro" id="IPR045001">
    <property type="entry name" value="DRG"/>
</dbReference>
<proteinExistence type="predicted"/>
<dbReference type="SUPFAM" id="SSF52540">
    <property type="entry name" value="P-loop containing nucleoside triphosphate hydrolases"/>
    <property type="match status" value="1"/>
</dbReference>
<dbReference type="Pfam" id="PF02824">
    <property type="entry name" value="TGS"/>
    <property type="match status" value="1"/>
</dbReference>
<dbReference type="HOGENOM" id="CLU_044997_0_1_2"/>
<dbReference type="NCBIfam" id="TIGR00231">
    <property type="entry name" value="small_GTP"/>
    <property type="match status" value="1"/>
</dbReference>
<dbReference type="RefSeq" id="WP_013905266.1">
    <property type="nucleotide sequence ID" value="NC_015680.1"/>
</dbReference>
<feature type="domain" description="OBG-type G" evidence="3">
    <location>
        <begin position="82"/>
        <end position="312"/>
    </location>
</feature>
<dbReference type="STRING" id="529709.PYCH_05190"/>
<dbReference type="PANTHER" id="PTHR43127">
    <property type="entry name" value="DEVELOPMENTALLY-REGULATED GTP-BINDING PROTEIN 2"/>
    <property type="match status" value="1"/>
</dbReference>
<dbReference type="InterPro" id="IPR006073">
    <property type="entry name" value="GTP-bd"/>
</dbReference>
<sequence length="387" mass="43139">MPTNVTAEYLEAEEEYRNAKTIPEKIRALEKMYATVPKHKGTEKLRLMIKRKLAELRKELEKQRQQRKGGGYSLAVKKEGAAQIVLVGFPNVGKSELLRALTGVDVESADYPFTTTEPIPAMMNYKDVQIQLVEVPGLIEGAALGKGMGPQLLAVVRNADAIAIVINLSEDPAKQMEILLREFERAGIKVNKRRPRVEIRKTPSGGIVINGAENIKGDLDEVMRMLREERIHSAEITVKEPVTLEEFADALDDSLVWKKAIIIANKGDAPGSKENYERLVKAYGDRFKIVPVSAKKGINLEAVKEALYEVADIIRVFTKSPGEEPAYPPIALKKGSTVLDVAERIHKDFAKNFRYARVWGKSVKFPGQRVGPDHVLEDGDIVEIHAR</sequence>
<dbReference type="eggNOG" id="arCOG00358">
    <property type="taxonomic scope" value="Archaea"/>
</dbReference>
<dbReference type="InterPro" id="IPR031167">
    <property type="entry name" value="G_OBG"/>
</dbReference>
<dbReference type="Pfam" id="PF01926">
    <property type="entry name" value="MMR_HSR1"/>
    <property type="match status" value="1"/>
</dbReference>
<organism evidence="5 6">
    <name type="scientific">Pyrococcus yayanosii (strain CH1 / JCM 16557)</name>
    <dbReference type="NCBI Taxonomy" id="529709"/>
    <lineage>
        <taxon>Archaea</taxon>
        <taxon>Methanobacteriati</taxon>
        <taxon>Methanobacteriota</taxon>
        <taxon>Thermococci</taxon>
        <taxon>Thermococcales</taxon>
        <taxon>Thermococcaceae</taxon>
        <taxon>Pyrococcus</taxon>
    </lineage>
</organism>
<dbReference type="OrthoDB" id="372125at2157"/>
<dbReference type="FunFam" id="3.10.20.30:FF:000016">
    <property type="entry name" value="Developmentally-regulated GTP-binding protein 2"/>
    <property type="match status" value="1"/>
</dbReference>
<evidence type="ECO:0000259" key="3">
    <source>
        <dbReference type="PROSITE" id="PS51710"/>
    </source>
</evidence>
<accession>F8AHS6</accession>
<dbReference type="Pfam" id="PF16897">
    <property type="entry name" value="MMR_HSR1_Xtn"/>
    <property type="match status" value="1"/>
</dbReference>
<dbReference type="SUPFAM" id="SSF81271">
    <property type="entry name" value="TGS-like"/>
    <property type="match status" value="1"/>
</dbReference>
<dbReference type="GO" id="GO:0003924">
    <property type="term" value="F:GTPase activity"/>
    <property type="evidence" value="ECO:0007669"/>
    <property type="project" value="InterPro"/>
</dbReference>
<dbReference type="Gene3D" id="3.10.20.30">
    <property type="match status" value="1"/>
</dbReference>
<dbReference type="CDD" id="cd01666">
    <property type="entry name" value="TGS_DRG"/>
    <property type="match status" value="1"/>
</dbReference>
<protein>
    <submittedName>
        <fullName evidence="5">GTP-binding protein</fullName>
    </submittedName>
</protein>
<dbReference type="AlphaFoldDB" id="F8AHS6"/>
<dbReference type="InterPro" id="IPR031662">
    <property type="entry name" value="GTP-binding_2"/>
</dbReference>
<name>F8AHS6_PYRYC</name>
<evidence type="ECO:0000256" key="1">
    <source>
        <dbReference type="ARBA" id="ARBA00022741"/>
    </source>
</evidence>
<dbReference type="PRINTS" id="PR00326">
    <property type="entry name" value="GTP1OBG"/>
</dbReference>
<keyword evidence="1" id="KW-0547">Nucleotide-binding</keyword>
<evidence type="ECO:0000256" key="2">
    <source>
        <dbReference type="ARBA" id="ARBA00023134"/>
    </source>
</evidence>
<dbReference type="GO" id="GO:0005525">
    <property type="term" value="F:GTP binding"/>
    <property type="evidence" value="ECO:0007669"/>
    <property type="project" value="UniProtKB-KW"/>
</dbReference>
<keyword evidence="6" id="KW-1185">Reference proteome</keyword>
<dbReference type="Gene3D" id="3.40.50.300">
    <property type="entry name" value="P-loop containing nucleotide triphosphate hydrolases"/>
    <property type="match status" value="1"/>
</dbReference>
<keyword evidence="2" id="KW-0342">GTP-binding</keyword>
<evidence type="ECO:0000313" key="6">
    <source>
        <dbReference type="Proteomes" id="UP000008386"/>
    </source>
</evidence>
<reference evidence="5 6" key="1">
    <citation type="journal article" date="2011" name="J. Bacteriol.">
        <title>Complete genome sequence of the obligate piezophilic hyperthermophilic archaeon Pyrococcus yayanosii CH1.</title>
        <authorList>
            <person name="Jun X."/>
            <person name="Lupeng L."/>
            <person name="Minjuan X."/>
            <person name="Oger P."/>
            <person name="Fengping W."/>
            <person name="Jebbar M."/>
            <person name="Xiang X."/>
        </authorList>
    </citation>
    <scope>NUCLEOTIDE SEQUENCE [LARGE SCALE GENOMIC DNA]</scope>
    <source>
        <strain evidence="6">CH1 / JCM 16557</strain>
    </source>
</reference>
<dbReference type="InterPro" id="IPR005225">
    <property type="entry name" value="Small_GTP-bd"/>
</dbReference>
<feature type="domain" description="TGS" evidence="4">
    <location>
        <begin position="312"/>
        <end position="386"/>
    </location>
</feature>
<dbReference type="InterPro" id="IPR012675">
    <property type="entry name" value="Beta-grasp_dom_sf"/>
</dbReference>
<dbReference type="InterPro" id="IPR027417">
    <property type="entry name" value="P-loop_NTPase"/>
</dbReference>
<dbReference type="KEGG" id="pya:PYCH_05190"/>
<dbReference type="CDD" id="cd01896">
    <property type="entry name" value="DRG"/>
    <property type="match status" value="1"/>
</dbReference>
<dbReference type="PROSITE" id="PS51880">
    <property type="entry name" value="TGS"/>
    <property type="match status" value="1"/>
</dbReference>
<evidence type="ECO:0000313" key="5">
    <source>
        <dbReference type="EMBL" id="AEH24209.1"/>
    </source>
</evidence>
<dbReference type="GeneID" id="10837095"/>